<name>A0ABX1R077_9ALTE</name>
<evidence type="ECO:0000313" key="2">
    <source>
        <dbReference type="EMBL" id="NMH59469.1"/>
    </source>
</evidence>
<proteinExistence type="predicted"/>
<feature type="region of interest" description="Disordered" evidence="1">
    <location>
        <begin position="20"/>
        <end position="50"/>
    </location>
</feature>
<evidence type="ECO:0000313" key="3">
    <source>
        <dbReference type="Proteomes" id="UP000709336"/>
    </source>
</evidence>
<dbReference type="Proteomes" id="UP000709336">
    <property type="component" value="Unassembled WGS sequence"/>
</dbReference>
<evidence type="ECO:0000256" key="1">
    <source>
        <dbReference type="SAM" id="MobiDB-lite"/>
    </source>
</evidence>
<keyword evidence="3" id="KW-1185">Reference proteome</keyword>
<comment type="caution">
    <text evidence="2">The sequence shown here is derived from an EMBL/GenBank/DDBJ whole genome shotgun (WGS) entry which is preliminary data.</text>
</comment>
<reference evidence="2 3" key="1">
    <citation type="submission" date="2020-03" db="EMBL/GenBank/DDBJ databases">
        <title>Alteromonas ponticola sp. nov., isolated from seawater.</title>
        <authorList>
            <person name="Yoon J.-H."/>
            <person name="Kim Y.-O."/>
        </authorList>
    </citation>
    <scope>NUCLEOTIDE SEQUENCE [LARGE SCALE GENOMIC DNA]</scope>
    <source>
        <strain evidence="2 3">MYP5</strain>
    </source>
</reference>
<dbReference type="EMBL" id="JAATNW010000003">
    <property type="protein sequence ID" value="NMH59469.1"/>
    <property type="molecule type" value="Genomic_DNA"/>
</dbReference>
<sequence length="50" mass="5417">MLKAYAVALALTTSTPVAENQEGVQNAPLKKQESTETQAFKPKSNKIGKR</sequence>
<protein>
    <submittedName>
        <fullName evidence="2">Uncharacterized protein</fullName>
    </submittedName>
</protein>
<gene>
    <name evidence="2" type="ORF">HCJ96_05495</name>
</gene>
<organism evidence="2 3">
    <name type="scientific">Alteromonas ponticola</name>
    <dbReference type="NCBI Taxonomy" id="2720613"/>
    <lineage>
        <taxon>Bacteria</taxon>
        <taxon>Pseudomonadati</taxon>
        <taxon>Pseudomonadota</taxon>
        <taxon>Gammaproteobacteria</taxon>
        <taxon>Alteromonadales</taxon>
        <taxon>Alteromonadaceae</taxon>
        <taxon>Alteromonas/Salinimonas group</taxon>
        <taxon>Alteromonas</taxon>
    </lineage>
</organism>
<accession>A0ABX1R077</accession>
<dbReference type="RefSeq" id="WP_169210042.1">
    <property type="nucleotide sequence ID" value="NZ_JAATNW010000003.1"/>
</dbReference>